<evidence type="ECO:0000313" key="2">
    <source>
        <dbReference type="Proteomes" id="UP000624243"/>
    </source>
</evidence>
<evidence type="ECO:0000313" key="1">
    <source>
        <dbReference type="EMBL" id="MBV4517385.1"/>
    </source>
</evidence>
<gene>
    <name evidence="1" type="ORF">HU758_019645</name>
</gene>
<keyword evidence="2" id="KW-1185">Reference proteome</keyword>
<reference evidence="1 2" key="1">
    <citation type="journal article" date="2020" name="Microorganisms">
        <title>Reliable Identification of Environmental Pseudomonas Isolates Using the rpoD Gene.</title>
        <authorList>
            <consortium name="The Broad Institute Genome Sequencing Platform"/>
            <person name="Girard L."/>
            <person name="Lood C."/>
            <person name="Rokni-Zadeh H."/>
            <person name="van Noort V."/>
            <person name="Lavigne R."/>
            <person name="De Mot R."/>
        </authorList>
    </citation>
    <scope>NUCLEOTIDE SEQUENCE [LARGE SCALE GENOMIC DNA]</scope>
    <source>
        <strain evidence="1 2">RW1P2</strain>
    </source>
</reference>
<protein>
    <submittedName>
        <fullName evidence="1">Uncharacterized protein</fullName>
    </submittedName>
</protein>
<organism evidence="1 2">
    <name type="scientific">Pseudomonas kurunegalensis</name>
    <dbReference type="NCBI Taxonomy" id="485880"/>
    <lineage>
        <taxon>Bacteria</taxon>
        <taxon>Pseudomonadati</taxon>
        <taxon>Pseudomonadota</taxon>
        <taxon>Gammaproteobacteria</taxon>
        <taxon>Pseudomonadales</taxon>
        <taxon>Pseudomonadaceae</taxon>
        <taxon>Pseudomonas</taxon>
    </lineage>
</organism>
<dbReference type="EMBL" id="JABWSB020000014">
    <property type="protein sequence ID" value="MBV4517385.1"/>
    <property type="molecule type" value="Genomic_DNA"/>
</dbReference>
<comment type="caution">
    <text evidence="1">The sequence shown here is derived from an EMBL/GenBank/DDBJ whole genome shotgun (WGS) entry which is preliminary data.</text>
</comment>
<dbReference type="Proteomes" id="UP000624243">
    <property type="component" value="Unassembled WGS sequence"/>
</dbReference>
<sequence length="49" mass="5631">MDNPLLQASHIPVDYPSITLENMRAAFDHVLLAHEQGIERMIRDPSTTW</sequence>
<name>A0ACC5USE7_9PSED</name>
<accession>A0ACC5USE7</accession>
<proteinExistence type="predicted"/>